<dbReference type="AlphaFoldDB" id="A0AAU9DN54"/>
<sequence length="99" mass="12255">MKVYKIVDKKKYLLLIQIEKGYQIFFLLNDLYREESSFYRRNFFPITNTDKFKKVYYVDTSKRYRVKVNALNLKFFTELSENDQKKLKFFLENKENHLS</sequence>
<dbReference type="KEGG" id="xak:KIMC2_09250"/>
<proteinExistence type="predicted"/>
<organism evidence="1 2">
    <name type="scientific">Xylocopilactobacillus apis</name>
    <dbReference type="NCBI Taxonomy" id="2932183"/>
    <lineage>
        <taxon>Bacteria</taxon>
        <taxon>Bacillati</taxon>
        <taxon>Bacillota</taxon>
        <taxon>Bacilli</taxon>
        <taxon>Lactobacillales</taxon>
        <taxon>Lactobacillaceae</taxon>
        <taxon>Xylocopilactobacillus</taxon>
    </lineage>
</organism>
<dbReference type="EMBL" id="AP026801">
    <property type="protein sequence ID" value="BDR56363.1"/>
    <property type="molecule type" value="Genomic_DNA"/>
</dbReference>
<evidence type="ECO:0000313" key="2">
    <source>
        <dbReference type="Proteomes" id="UP001321804"/>
    </source>
</evidence>
<name>A0AAU9DN54_9LACO</name>
<accession>A0AAU9DN54</accession>
<keyword evidence="2" id="KW-1185">Reference proteome</keyword>
<dbReference type="Proteomes" id="UP001321804">
    <property type="component" value="Chromosome"/>
</dbReference>
<gene>
    <name evidence="1" type="ORF">KIMC2_09250</name>
</gene>
<evidence type="ECO:0000313" key="1">
    <source>
        <dbReference type="EMBL" id="BDR56363.1"/>
    </source>
</evidence>
<protein>
    <submittedName>
        <fullName evidence="1">Uncharacterized protein</fullName>
    </submittedName>
</protein>
<reference evidence="1 2" key="1">
    <citation type="journal article" date="2023" name="Microbiol. Spectr.">
        <title>Symbiosis of Carpenter Bees with Uncharacterized Lactic Acid Bacteria Showing NAD Auxotrophy.</title>
        <authorList>
            <person name="Kawasaki S."/>
            <person name="Ozawa K."/>
            <person name="Mori T."/>
            <person name="Yamamoto A."/>
            <person name="Ito M."/>
            <person name="Ohkuma M."/>
            <person name="Sakamoto M."/>
            <person name="Matsutani M."/>
        </authorList>
    </citation>
    <scope>NUCLEOTIDE SEQUENCE [LARGE SCALE GENOMIC DNA]</scope>
    <source>
        <strain evidence="1 2">KimC2</strain>
    </source>
</reference>
<dbReference type="RefSeq" id="WP_317698283.1">
    <property type="nucleotide sequence ID" value="NZ_AP026801.1"/>
</dbReference>